<protein>
    <recommendedName>
        <fullName evidence="1">non-specific serine/threonine protein kinase</fullName>
        <ecNumber evidence="1">2.7.11.1</ecNumber>
    </recommendedName>
</protein>
<sequence>MPGEGDLGHYRLVKLLGRGGMGQVWLAEDTRLEREVALKLLPVELAADEDYRRRFEREARLAARLRGPHVVPIHAFGESASPHSGVSAARMPGVGPEPLSAAPSPSVTPPGSVPQGGMPAGATHSPGMMAHEDAASAVMPPPGVLPRPGVPRGGVSVSGPFGVTSMTAASPAGGMAMDRVDYVSPHSYSQAGTGYSTGTVPPMEKPRVRPWQPVWWVVLGLLVLLFGLLAIATVLMSLDRAFDGMGETVVAWFMFVAPFALFVWLVVREVKKFRAERRRWREAGAR</sequence>
<evidence type="ECO:0000256" key="9">
    <source>
        <dbReference type="SAM" id="Phobius"/>
    </source>
</evidence>
<feature type="transmembrane region" description="Helical" evidence="9">
    <location>
        <begin position="214"/>
        <end position="237"/>
    </location>
</feature>
<accession>A0A7K1UXQ5</accession>
<dbReference type="PROSITE" id="PS00107">
    <property type="entry name" value="PROTEIN_KINASE_ATP"/>
    <property type="match status" value="1"/>
</dbReference>
<evidence type="ECO:0000256" key="2">
    <source>
        <dbReference type="ARBA" id="ARBA00022527"/>
    </source>
</evidence>
<evidence type="ECO:0000256" key="1">
    <source>
        <dbReference type="ARBA" id="ARBA00012513"/>
    </source>
</evidence>
<keyword evidence="9" id="KW-0472">Membrane</keyword>
<keyword evidence="5" id="KW-0418">Kinase</keyword>
<feature type="transmembrane region" description="Helical" evidence="9">
    <location>
        <begin position="249"/>
        <end position="267"/>
    </location>
</feature>
<comment type="caution">
    <text evidence="10">The sequence shown here is derived from an EMBL/GenBank/DDBJ whole genome shotgun (WGS) entry which is preliminary data.</text>
</comment>
<keyword evidence="11" id="KW-1185">Reference proteome</keyword>
<organism evidence="10 11">
    <name type="scientific">Nocardia terrae</name>
    <dbReference type="NCBI Taxonomy" id="2675851"/>
    <lineage>
        <taxon>Bacteria</taxon>
        <taxon>Bacillati</taxon>
        <taxon>Actinomycetota</taxon>
        <taxon>Actinomycetes</taxon>
        <taxon>Mycobacteriales</taxon>
        <taxon>Nocardiaceae</taxon>
        <taxon>Nocardia</taxon>
    </lineage>
</organism>
<evidence type="ECO:0000256" key="5">
    <source>
        <dbReference type="ARBA" id="ARBA00022777"/>
    </source>
</evidence>
<evidence type="ECO:0000313" key="11">
    <source>
        <dbReference type="Proteomes" id="UP000466794"/>
    </source>
</evidence>
<dbReference type="Proteomes" id="UP000466794">
    <property type="component" value="Unassembled WGS sequence"/>
</dbReference>
<evidence type="ECO:0000256" key="8">
    <source>
        <dbReference type="SAM" id="MobiDB-lite"/>
    </source>
</evidence>
<dbReference type="GO" id="GO:0004674">
    <property type="term" value="F:protein serine/threonine kinase activity"/>
    <property type="evidence" value="ECO:0007669"/>
    <property type="project" value="UniProtKB-KW"/>
</dbReference>
<dbReference type="Gene3D" id="3.30.200.20">
    <property type="entry name" value="Phosphorylase Kinase, domain 1"/>
    <property type="match status" value="1"/>
</dbReference>
<dbReference type="RefSeq" id="WP_157388650.1">
    <property type="nucleotide sequence ID" value="NZ_WRPP01000003.1"/>
</dbReference>
<dbReference type="InterPro" id="IPR017441">
    <property type="entry name" value="Protein_kinase_ATP_BS"/>
</dbReference>
<name>A0A7K1UXQ5_9NOCA</name>
<keyword evidence="3" id="KW-0808">Transferase</keyword>
<proteinExistence type="predicted"/>
<feature type="binding site" evidence="7">
    <location>
        <position position="39"/>
    </location>
    <ligand>
        <name>ATP</name>
        <dbReference type="ChEBI" id="CHEBI:30616"/>
    </ligand>
</feature>
<dbReference type="GO" id="GO:0005524">
    <property type="term" value="F:ATP binding"/>
    <property type="evidence" value="ECO:0007669"/>
    <property type="project" value="UniProtKB-UniRule"/>
</dbReference>
<evidence type="ECO:0000256" key="3">
    <source>
        <dbReference type="ARBA" id="ARBA00022679"/>
    </source>
</evidence>
<dbReference type="PANTHER" id="PTHR43289:SF6">
    <property type="entry name" value="SERINE_THREONINE-PROTEIN KINASE NEKL-3"/>
    <property type="match status" value="1"/>
</dbReference>
<keyword evidence="4 7" id="KW-0547">Nucleotide-binding</keyword>
<keyword evidence="9" id="KW-1133">Transmembrane helix</keyword>
<dbReference type="SUPFAM" id="SSF56112">
    <property type="entry name" value="Protein kinase-like (PK-like)"/>
    <property type="match status" value="1"/>
</dbReference>
<keyword evidence="6 7" id="KW-0067">ATP-binding</keyword>
<evidence type="ECO:0000256" key="6">
    <source>
        <dbReference type="ARBA" id="ARBA00022840"/>
    </source>
</evidence>
<feature type="region of interest" description="Disordered" evidence="8">
    <location>
        <begin position="76"/>
        <end position="127"/>
    </location>
</feature>
<evidence type="ECO:0000256" key="4">
    <source>
        <dbReference type="ARBA" id="ARBA00022741"/>
    </source>
</evidence>
<dbReference type="InterPro" id="IPR011009">
    <property type="entry name" value="Kinase-like_dom_sf"/>
</dbReference>
<keyword evidence="9" id="KW-0812">Transmembrane</keyword>
<evidence type="ECO:0000313" key="10">
    <source>
        <dbReference type="EMBL" id="MVU79082.1"/>
    </source>
</evidence>
<evidence type="ECO:0000256" key="7">
    <source>
        <dbReference type="PROSITE-ProRule" id="PRU10141"/>
    </source>
</evidence>
<dbReference type="EMBL" id="WRPP01000003">
    <property type="protein sequence ID" value="MVU79082.1"/>
    <property type="molecule type" value="Genomic_DNA"/>
</dbReference>
<reference evidence="10 11" key="1">
    <citation type="submission" date="2019-12" db="EMBL/GenBank/DDBJ databases">
        <title>Nocardia sp. nov. ET3-3 isolated from soil.</title>
        <authorList>
            <person name="Kanchanasin P."/>
            <person name="Tanasupawat S."/>
            <person name="Yuki M."/>
            <person name="Kudo T."/>
        </authorList>
    </citation>
    <scope>NUCLEOTIDE SEQUENCE [LARGE SCALE GENOMIC DNA]</scope>
    <source>
        <strain evidence="10 11">ET3-3</strain>
    </source>
</reference>
<dbReference type="AlphaFoldDB" id="A0A7K1UXQ5"/>
<dbReference type="PANTHER" id="PTHR43289">
    <property type="entry name" value="MITOGEN-ACTIVATED PROTEIN KINASE KINASE KINASE 20-RELATED"/>
    <property type="match status" value="1"/>
</dbReference>
<keyword evidence="2" id="KW-0723">Serine/threonine-protein kinase</keyword>
<dbReference type="EC" id="2.7.11.1" evidence="1"/>
<gene>
    <name evidence="10" type="ORF">GPX89_17745</name>
</gene>